<comment type="caution">
    <text evidence="1">The sequence shown here is derived from an EMBL/GenBank/DDBJ whole genome shotgun (WGS) entry which is preliminary data.</text>
</comment>
<keyword evidence="2" id="KW-1185">Reference proteome</keyword>
<dbReference type="Proteomes" id="UP000011626">
    <property type="component" value="Unassembled WGS sequence"/>
</dbReference>
<protein>
    <submittedName>
        <fullName evidence="1">Uncharacterized protein</fullName>
    </submittedName>
</protein>
<name>M0CUT7_9EURY</name>
<gene>
    <name evidence="1" type="ORF">C475_09354</name>
</gene>
<evidence type="ECO:0000313" key="2">
    <source>
        <dbReference type="Proteomes" id="UP000011626"/>
    </source>
</evidence>
<dbReference type="AlphaFoldDB" id="M0CUT7"/>
<reference evidence="1 2" key="1">
    <citation type="journal article" date="2014" name="PLoS Genet.">
        <title>Phylogenetically driven sequencing of extremely halophilic archaea reveals strategies for static and dynamic osmo-response.</title>
        <authorList>
            <person name="Becker E.A."/>
            <person name="Seitzer P.M."/>
            <person name="Tritt A."/>
            <person name="Larsen D."/>
            <person name="Krusor M."/>
            <person name="Yao A.I."/>
            <person name="Wu D."/>
            <person name="Madern D."/>
            <person name="Eisen J.A."/>
            <person name="Darling A.E."/>
            <person name="Facciotti M.T."/>
        </authorList>
    </citation>
    <scope>NUCLEOTIDE SEQUENCE [LARGE SCALE GENOMIC DNA]</scope>
    <source>
        <strain evidence="1 2">2-9-1</strain>
    </source>
</reference>
<accession>M0CUT7</accession>
<evidence type="ECO:0000313" key="1">
    <source>
        <dbReference type="EMBL" id="ELZ25654.1"/>
    </source>
</evidence>
<dbReference type="RefSeq" id="WP_006883546.1">
    <property type="nucleotide sequence ID" value="NZ_AOIU01000023.1"/>
</dbReference>
<organism evidence="1 2">
    <name type="scientific">Halosimplex carlsbadense 2-9-1</name>
    <dbReference type="NCBI Taxonomy" id="797114"/>
    <lineage>
        <taxon>Archaea</taxon>
        <taxon>Methanobacteriati</taxon>
        <taxon>Methanobacteriota</taxon>
        <taxon>Stenosarchaea group</taxon>
        <taxon>Halobacteria</taxon>
        <taxon>Halobacteriales</taxon>
        <taxon>Haloarculaceae</taxon>
        <taxon>Halosimplex</taxon>
    </lineage>
</organism>
<dbReference type="EMBL" id="AOIU01000023">
    <property type="protein sequence ID" value="ELZ25654.1"/>
    <property type="molecule type" value="Genomic_DNA"/>
</dbReference>
<dbReference type="OrthoDB" id="373859at2157"/>
<sequence length="48" mass="5667">MAEIERPTADRGKRYVCRTCEVEFVVPRDETAVCCPICRMNRIRTIDY</sequence>
<proteinExistence type="predicted"/>